<evidence type="ECO:0000313" key="2">
    <source>
        <dbReference type="EMBL" id="ATY65399.1"/>
    </source>
</evidence>
<dbReference type="AlphaFoldDB" id="A0A2H4SQK8"/>
<name>A0A2H4SQK8_CORMI</name>
<dbReference type="EMBL" id="CP023326">
    <property type="protein sequence ID" value="ATY65399.1"/>
    <property type="molecule type" value="Genomic_DNA"/>
</dbReference>
<feature type="region of interest" description="Disordered" evidence="1">
    <location>
        <begin position="263"/>
        <end position="307"/>
    </location>
</feature>
<gene>
    <name evidence="2" type="ORF">A9K55_001907</name>
</gene>
<evidence type="ECO:0000313" key="3">
    <source>
        <dbReference type="Proteomes" id="UP000323067"/>
    </source>
</evidence>
<evidence type="ECO:0000256" key="1">
    <source>
        <dbReference type="SAM" id="MobiDB-lite"/>
    </source>
</evidence>
<dbReference type="Proteomes" id="UP000323067">
    <property type="component" value="Chromosome iii"/>
</dbReference>
<proteinExistence type="predicted"/>
<feature type="compositionally biased region" description="Polar residues" evidence="1">
    <location>
        <begin position="404"/>
        <end position="413"/>
    </location>
</feature>
<dbReference type="OrthoDB" id="3923593at2759"/>
<protein>
    <submittedName>
        <fullName evidence="2">Uncharacterized protein</fullName>
    </submittedName>
</protein>
<sequence>MKSTFALVGAYAAVAAAFTPGRHLHFPRANGTSALPSDAITTLTVQTTRTSTIISCAPTVTNCPAGKPEMSAIPESARQVQTVTETIDLTTTICPVSEASAISSSVIEKHNSATPIGSASSALAPTVTPTPTPAGALTTLTVKSTRTSTITSCAPTVTNCPVGKPEMSAIPESARQIKTVTETIDLTTTVCPITEASTISKKIIEQHKSSSASSALPSQQQPPLRTTDIISTKTITLTLGTGDRQSVVPTVITTTIKSTITPPASAEETVTTTATSTSTKTVTITRAKTTSTPAPVPGNNGNGGSGSNCEKCAAPATVTVTVAQTTITASAATVTVTAPCATGSVPVGGKQVEQEKPADKASQSKPAGGNVTTQPAASASATPCESDSTTFIDATVTVVPYPVNNGTTPTGAPSPSGFARLRR</sequence>
<accession>A0A2H4SQK8</accession>
<feature type="compositionally biased region" description="Low complexity" evidence="1">
    <location>
        <begin position="263"/>
        <end position="292"/>
    </location>
</feature>
<feature type="region of interest" description="Disordered" evidence="1">
    <location>
        <begin position="340"/>
        <end position="387"/>
    </location>
</feature>
<reference evidence="2 3" key="1">
    <citation type="journal article" date="2017" name="BMC Genomics">
        <title>Chromosome level assembly and secondary metabolite potential of the parasitic fungus Cordyceps militaris.</title>
        <authorList>
            <person name="Kramer G.J."/>
            <person name="Nodwell J.R."/>
        </authorList>
    </citation>
    <scope>NUCLEOTIDE SEQUENCE [LARGE SCALE GENOMIC DNA]</scope>
    <source>
        <strain evidence="2 3">ATCC 34164</strain>
    </source>
</reference>
<feature type="compositionally biased region" description="Polar residues" evidence="1">
    <location>
        <begin position="361"/>
        <end position="375"/>
    </location>
</feature>
<organism evidence="2 3">
    <name type="scientific">Cordyceps militaris</name>
    <name type="common">Caterpillar fungus</name>
    <name type="synonym">Clavaria militaris</name>
    <dbReference type="NCBI Taxonomy" id="73501"/>
    <lineage>
        <taxon>Eukaryota</taxon>
        <taxon>Fungi</taxon>
        <taxon>Dikarya</taxon>
        <taxon>Ascomycota</taxon>
        <taxon>Pezizomycotina</taxon>
        <taxon>Sordariomycetes</taxon>
        <taxon>Hypocreomycetidae</taxon>
        <taxon>Hypocreales</taxon>
        <taxon>Cordycipitaceae</taxon>
        <taxon>Cordyceps</taxon>
    </lineage>
</organism>
<dbReference type="VEuPathDB" id="FungiDB:A9K55_001907"/>
<feature type="region of interest" description="Disordered" evidence="1">
    <location>
        <begin position="400"/>
        <end position="423"/>
    </location>
</feature>